<evidence type="ECO:0000256" key="5">
    <source>
        <dbReference type="ARBA" id="ARBA00022984"/>
    </source>
</evidence>
<gene>
    <name evidence="7" type="ORF">IXC47_11775</name>
</gene>
<keyword evidence="3" id="KW-0808">Transferase</keyword>
<keyword evidence="4" id="KW-0133">Cell shape</keyword>
<dbReference type="Proteomes" id="UP000657372">
    <property type="component" value="Unassembled WGS sequence"/>
</dbReference>
<dbReference type="Gene3D" id="2.40.440.10">
    <property type="entry name" value="L,D-transpeptidase catalytic domain-like"/>
    <property type="match status" value="1"/>
</dbReference>
<accession>A0ABS0EU37</accession>
<comment type="similarity">
    <text evidence="2">Belongs to the YkuD family.</text>
</comment>
<name>A0ABS0EU37_9BURK</name>
<evidence type="ECO:0000256" key="6">
    <source>
        <dbReference type="ARBA" id="ARBA00023316"/>
    </source>
</evidence>
<dbReference type="RefSeq" id="WP_195875748.1">
    <property type="nucleotide sequence ID" value="NZ_JADOEL010000009.1"/>
</dbReference>
<evidence type="ECO:0000256" key="3">
    <source>
        <dbReference type="ARBA" id="ARBA00022679"/>
    </source>
</evidence>
<keyword evidence="8" id="KW-1185">Reference proteome</keyword>
<evidence type="ECO:0000313" key="7">
    <source>
        <dbReference type="EMBL" id="MBF8178362.1"/>
    </source>
</evidence>
<keyword evidence="5" id="KW-0573">Peptidoglycan synthesis</keyword>
<proteinExistence type="inferred from homology"/>
<dbReference type="InterPro" id="IPR005490">
    <property type="entry name" value="LD_TPept_cat_dom"/>
</dbReference>
<comment type="pathway">
    <text evidence="1">Cell wall biogenesis; peptidoglycan biosynthesis.</text>
</comment>
<dbReference type="CDD" id="cd16913">
    <property type="entry name" value="YkuD_like"/>
    <property type="match status" value="1"/>
</dbReference>
<comment type="caution">
    <text evidence="7">The sequence shown here is derived from an EMBL/GenBank/DDBJ whole genome shotgun (WGS) entry which is preliminary data.</text>
</comment>
<evidence type="ECO:0000256" key="4">
    <source>
        <dbReference type="ARBA" id="ARBA00022960"/>
    </source>
</evidence>
<reference evidence="7 8" key="1">
    <citation type="submission" date="2020-11" db="EMBL/GenBank/DDBJ databases">
        <title>WGS of Herminiimonas contaminans strain Marseille-Q4544 isolated from planarians Schmidtea mediterranea.</title>
        <authorList>
            <person name="Kangale L."/>
        </authorList>
    </citation>
    <scope>NUCLEOTIDE SEQUENCE [LARGE SCALE GENOMIC DNA]</scope>
    <source>
        <strain evidence="7 8">Marseille-Q4544</strain>
    </source>
</reference>
<protein>
    <submittedName>
        <fullName evidence="7">Murein L,D-transpeptidase</fullName>
    </submittedName>
</protein>
<keyword evidence="6" id="KW-0961">Cell wall biogenesis/degradation</keyword>
<organism evidence="7 8">
    <name type="scientific">Herminiimonas contaminans</name>
    <dbReference type="NCBI Taxonomy" id="1111140"/>
    <lineage>
        <taxon>Bacteria</taxon>
        <taxon>Pseudomonadati</taxon>
        <taxon>Pseudomonadota</taxon>
        <taxon>Betaproteobacteria</taxon>
        <taxon>Burkholderiales</taxon>
        <taxon>Oxalobacteraceae</taxon>
        <taxon>Herminiimonas</taxon>
    </lineage>
</organism>
<evidence type="ECO:0000256" key="1">
    <source>
        <dbReference type="ARBA" id="ARBA00004752"/>
    </source>
</evidence>
<evidence type="ECO:0000256" key="2">
    <source>
        <dbReference type="ARBA" id="ARBA00005992"/>
    </source>
</evidence>
<dbReference type="EMBL" id="JADOEL010000009">
    <property type="protein sequence ID" value="MBF8178362.1"/>
    <property type="molecule type" value="Genomic_DNA"/>
</dbReference>
<dbReference type="InterPro" id="IPR038063">
    <property type="entry name" value="Transpep_catalytic_dom"/>
</dbReference>
<evidence type="ECO:0000313" key="8">
    <source>
        <dbReference type="Proteomes" id="UP000657372"/>
    </source>
</evidence>
<sequence>MTSVADRFRRLFVVFTTAAGVCSGMLQVGHAQIMPDELAPTFYKQVRPALAPPIEEQLLYAGLAYKSLQGSGLVSGSEYIVLVDRSASVQAIFIFWLEQGQPTIFIGASPVSTGRVGQFDHFETPTGVFEHSVDNPDFRAEGTKNALGIRGYGVKGMRVFDFGWQQATRGWGGGGLGTMRLQMHATDPDLLEAKLGTQQSKGCIRISASLNHWLDTFGIIEADYADAVNKGMHLPVAMPTPKVYGSGRFLIVIDSGRSTRPEWATPQFSPRNILNSSSNLLYFDNFR</sequence>